<dbReference type="InterPro" id="IPR050109">
    <property type="entry name" value="HTH-type_TetR-like_transc_reg"/>
</dbReference>
<dbReference type="RefSeq" id="WP_227568151.1">
    <property type="nucleotide sequence ID" value="NZ_CP101988.1"/>
</dbReference>
<dbReference type="PANTHER" id="PTHR30055:SF234">
    <property type="entry name" value="HTH-TYPE TRANSCRIPTIONAL REGULATOR BETI"/>
    <property type="match status" value="1"/>
</dbReference>
<keyword evidence="1" id="KW-0805">Transcription regulation</keyword>
<evidence type="ECO:0000256" key="1">
    <source>
        <dbReference type="ARBA" id="ARBA00023015"/>
    </source>
</evidence>
<feature type="domain" description="HTH tetR-type" evidence="6">
    <location>
        <begin position="27"/>
        <end position="87"/>
    </location>
</feature>
<evidence type="ECO:0000313" key="7">
    <source>
        <dbReference type="EMBL" id="UUI75749.1"/>
    </source>
</evidence>
<evidence type="ECO:0000256" key="3">
    <source>
        <dbReference type="ARBA" id="ARBA00023163"/>
    </source>
</evidence>
<feature type="region of interest" description="Disordered" evidence="5">
    <location>
        <begin position="1"/>
        <end position="30"/>
    </location>
</feature>
<dbReference type="Pfam" id="PF00440">
    <property type="entry name" value="TetR_N"/>
    <property type="match status" value="1"/>
</dbReference>
<dbReference type="Proteomes" id="UP001316189">
    <property type="component" value="Chromosome"/>
</dbReference>
<gene>
    <name evidence="7" type="ORF">NP064_02175</name>
</gene>
<keyword evidence="8" id="KW-1185">Reference proteome</keyword>
<evidence type="ECO:0000313" key="8">
    <source>
        <dbReference type="Proteomes" id="UP001316189"/>
    </source>
</evidence>
<keyword evidence="3" id="KW-0804">Transcription</keyword>
<dbReference type="InterPro" id="IPR009057">
    <property type="entry name" value="Homeodomain-like_sf"/>
</dbReference>
<dbReference type="PANTHER" id="PTHR30055">
    <property type="entry name" value="HTH-TYPE TRANSCRIPTIONAL REGULATOR RUTR"/>
    <property type="match status" value="1"/>
</dbReference>
<dbReference type="PRINTS" id="PR00455">
    <property type="entry name" value="HTHTETR"/>
</dbReference>
<keyword evidence="2 4" id="KW-0238">DNA-binding</keyword>
<evidence type="ECO:0000259" key="6">
    <source>
        <dbReference type="PROSITE" id="PS50977"/>
    </source>
</evidence>
<evidence type="ECO:0000256" key="2">
    <source>
        <dbReference type="ARBA" id="ARBA00023125"/>
    </source>
</evidence>
<dbReference type="PROSITE" id="PS50977">
    <property type="entry name" value="HTH_TETR_2"/>
    <property type="match status" value="1"/>
</dbReference>
<evidence type="ECO:0000256" key="4">
    <source>
        <dbReference type="PROSITE-ProRule" id="PRU00335"/>
    </source>
</evidence>
<dbReference type="Gene3D" id="1.10.357.10">
    <property type="entry name" value="Tetracycline Repressor, domain 2"/>
    <property type="match status" value="1"/>
</dbReference>
<feature type="DNA-binding region" description="H-T-H motif" evidence="4">
    <location>
        <begin position="50"/>
        <end position="69"/>
    </location>
</feature>
<reference evidence="7 8" key="1">
    <citation type="submission" date="2022-07" db="EMBL/GenBank/DDBJ databases">
        <title>Novel species in genus cellulomonas.</title>
        <authorList>
            <person name="Ye L."/>
        </authorList>
    </citation>
    <scope>NUCLEOTIDE SEQUENCE [LARGE SCALE GENOMIC DNA]</scope>
    <source>
        <strain evidence="8">zg-Y338</strain>
    </source>
</reference>
<sequence>MPTPGHNAPRPARPHDTLPPTRGERQQQTRAALVSAARTAFARDGYHGARLEVIAHEAGYSKGAVYSNFDGKAALFLAVIDADLARADEIGHDAGLPSAAAPHTGACAADTAPEHDGEARLAEARGFSLASLEFIATAARDPRLTPELESRMRRMLALYTDAALANSGSADDPIPPAERGTLLAALEQGIAFLSLSGVAPLPDELIREGMLRLLTPLPAEPSAP</sequence>
<protein>
    <submittedName>
        <fullName evidence="7">TetR/AcrR family transcriptional regulator</fullName>
    </submittedName>
</protein>
<evidence type="ECO:0000256" key="5">
    <source>
        <dbReference type="SAM" id="MobiDB-lite"/>
    </source>
</evidence>
<dbReference type="EMBL" id="CP101988">
    <property type="protein sequence ID" value="UUI75749.1"/>
    <property type="molecule type" value="Genomic_DNA"/>
</dbReference>
<name>A0ABY5L013_9CELL</name>
<dbReference type="SUPFAM" id="SSF46689">
    <property type="entry name" value="Homeodomain-like"/>
    <property type="match status" value="1"/>
</dbReference>
<dbReference type="InterPro" id="IPR001647">
    <property type="entry name" value="HTH_TetR"/>
</dbReference>
<organism evidence="7 8">
    <name type="scientific">Cellulomonas chengniuliangii</name>
    <dbReference type="NCBI Taxonomy" id="2968084"/>
    <lineage>
        <taxon>Bacteria</taxon>
        <taxon>Bacillati</taxon>
        <taxon>Actinomycetota</taxon>
        <taxon>Actinomycetes</taxon>
        <taxon>Micrococcales</taxon>
        <taxon>Cellulomonadaceae</taxon>
        <taxon>Cellulomonas</taxon>
    </lineage>
</organism>
<accession>A0ABY5L013</accession>
<proteinExistence type="predicted"/>